<dbReference type="Pfam" id="PF07714">
    <property type="entry name" value="PK_Tyr_Ser-Thr"/>
    <property type="match status" value="1"/>
</dbReference>
<evidence type="ECO:0000256" key="2">
    <source>
        <dbReference type="ARBA" id="ARBA00022840"/>
    </source>
</evidence>
<dbReference type="PROSITE" id="PS50011">
    <property type="entry name" value="PROTEIN_KINASE_DOM"/>
    <property type="match status" value="1"/>
</dbReference>
<gene>
    <name evidence="8" type="ORF">TRITD_5Bv1G235040</name>
</gene>
<keyword evidence="9" id="KW-1185">Reference proteome</keyword>
<evidence type="ECO:0000259" key="7">
    <source>
        <dbReference type="PROSITE" id="PS50011"/>
    </source>
</evidence>
<feature type="signal peptide" evidence="6">
    <location>
        <begin position="1"/>
        <end position="30"/>
    </location>
</feature>
<protein>
    <recommendedName>
        <fullName evidence="7">Protein kinase domain-containing protein</fullName>
    </recommendedName>
</protein>
<evidence type="ECO:0000313" key="9">
    <source>
        <dbReference type="Proteomes" id="UP000324705"/>
    </source>
</evidence>
<dbReference type="InterPro" id="IPR000719">
    <property type="entry name" value="Prot_kinase_dom"/>
</dbReference>
<dbReference type="InterPro" id="IPR050528">
    <property type="entry name" value="L-type_Lectin-RKs"/>
</dbReference>
<name>A0A9R1AT60_TRITD</name>
<dbReference type="GO" id="GO:0004672">
    <property type="term" value="F:protein kinase activity"/>
    <property type="evidence" value="ECO:0007669"/>
    <property type="project" value="InterPro"/>
</dbReference>
<dbReference type="Gene3D" id="3.30.200.20">
    <property type="entry name" value="Phosphorylase Kinase, domain 1"/>
    <property type="match status" value="1"/>
</dbReference>
<evidence type="ECO:0000256" key="6">
    <source>
        <dbReference type="SAM" id="SignalP"/>
    </source>
</evidence>
<dbReference type="AlphaFoldDB" id="A0A9R1AT60"/>
<dbReference type="PANTHER" id="PTHR27007">
    <property type="match status" value="1"/>
</dbReference>
<organism evidence="8 9">
    <name type="scientific">Triticum turgidum subsp. durum</name>
    <name type="common">Durum wheat</name>
    <name type="synonym">Triticum durum</name>
    <dbReference type="NCBI Taxonomy" id="4567"/>
    <lineage>
        <taxon>Eukaryota</taxon>
        <taxon>Viridiplantae</taxon>
        <taxon>Streptophyta</taxon>
        <taxon>Embryophyta</taxon>
        <taxon>Tracheophyta</taxon>
        <taxon>Spermatophyta</taxon>
        <taxon>Magnoliopsida</taxon>
        <taxon>Liliopsida</taxon>
        <taxon>Poales</taxon>
        <taxon>Poaceae</taxon>
        <taxon>BOP clade</taxon>
        <taxon>Pooideae</taxon>
        <taxon>Triticodae</taxon>
        <taxon>Triticeae</taxon>
        <taxon>Triticinae</taxon>
        <taxon>Triticum</taxon>
    </lineage>
</organism>
<keyword evidence="5" id="KW-0812">Transmembrane</keyword>
<evidence type="ECO:0000313" key="8">
    <source>
        <dbReference type="EMBL" id="VAI39291.1"/>
    </source>
</evidence>
<dbReference type="InterPro" id="IPR011009">
    <property type="entry name" value="Kinase-like_dom_sf"/>
</dbReference>
<keyword evidence="2 3" id="KW-0067">ATP-binding</keyword>
<feature type="domain" description="Protein kinase" evidence="7">
    <location>
        <begin position="338"/>
        <end position="464"/>
    </location>
</feature>
<evidence type="ECO:0000256" key="4">
    <source>
        <dbReference type="SAM" id="MobiDB-lite"/>
    </source>
</evidence>
<dbReference type="GO" id="GO:0051707">
    <property type="term" value="P:response to other organism"/>
    <property type="evidence" value="ECO:0007669"/>
    <property type="project" value="UniProtKB-ARBA"/>
</dbReference>
<keyword evidence="5" id="KW-1133">Transmembrane helix</keyword>
<keyword evidence="6" id="KW-0732">Signal</keyword>
<reference evidence="8 9" key="1">
    <citation type="submission" date="2017-09" db="EMBL/GenBank/DDBJ databases">
        <authorList>
            <consortium name="International Durum Wheat Genome Sequencing Consortium (IDWGSC)"/>
            <person name="Milanesi L."/>
        </authorList>
    </citation>
    <scope>NUCLEOTIDE SEQUENCE [LARGE SCALE GENOMIC DNA]</scope>
    <source>
        <strain evidence="9">cv. Svevo</strain>
    </source>
</reference>
<dbReference type="Gramene" id="TRITD5Bv1G235040.1">
    <property type="protein sequence ID" value="TRITD5Bv1G235040.1"/>
    <property type="gene ID" value="TRITD5Bv1G235040"/>
</dbReference>
<sequence length="464" mass="51749">MAFPPKQGQHIVPCLCSILLLLSVMSFSHAKTQPSKCRDFDQDQLRGNYTMDDVRSEFYVMDSGVLRKLNDSDVNNTRVLSTIGIARLWQFRHDTDGREVDEASFRATISYQPLWNRSTSRRGGRLTFLILPALVPLNRSTLEQLLARDVGPLNLTDNTTSRSAAFSGGTISIGIGVLSKLTTMEIMVVDITIDPVSATSLWIDYDHAGHRLSVYDHEDFLAKPIAEVPLNITSFPPQSFFFLVSTAEQVRSSRVRWNATIEYLPQYNGLPRKVAILSSVLGSVAATALMAVGLACYFNSRYRRWHKDLDQLARSMERLPGMPTKVEFADIKKATSNFHEAMKLGGGGFGTVYRCTLPAAASKTERPMDVAVKRFTRDVENRRYDDFLAEVSIINRLRHKNIVPLIGWSYNKGEPLLVFEFMTMAVWTNISSREAAVTPGSNGSKALTRPPSNNGPPGTRSSET</sequence>
<evidence type="ECO:0000256" key="5">
    <source>
        <dbReference type="SAM" id="Phobius"/>
    </source>
</evidence>
<accession>A0A9R1AT60</accession>
<dbReference type="InterPro" id="IPR001245">
    <property type="entry name" value="Ser-Thr/Tyr_kinase_cat_dom"/>
</dbReference>
<evidence type="ECO:0000256" key="3">
    <source>
        <dbReference type="PROSITE-ProRule" id="PRU10141"/>
    </source>
</evidence>
<feature type="binding site" evidence="3">
    <location>
        <position position="373"/>
    </location>
    <ligand>
        <name>ATP</name>
        <dbReference type="ChEBI" id="CHEBI:30616"/>
    </ligand>
</feature>
<feature type="compositionally biased region" description="Polar residues" evidence="4">
    <location>
        <begin position="439"/>
        <end position="464"/>
    </location>
</feature>
<dbReference type="InterPro" id="IPR017441">
    <property type="entry name" value="Protein_kinase_ATP_BS"/>
</dbReference>
<evidence type="ECO:0000256" key="1">
    <source>
        <dbReference type="ARBA" id="ARBA00022741"/>
    </source>
</evidence>
<dbReference type="PROSITE" id="PS00107">
    <property type="entry name" value="PROTEIN_KINASE_ATP"/>
    <property type="match status" value="1"/>
</dbReference>
<dbReference type="SUPFAM" id="SSF56112">
    <property type="entry name" value="Protein kinase-like (PK-like)"/>
    <property type="match status" value="1"/>
</dbReference>
<dbReference type="Proteomes" id="UP000324705">
    <property type="component" value="Chromosome 5B"/>
</dbReference>
<keyword evidence="5" id="KW-0472">Membrane</keyword>
<feature type="chain" id="PRO_5040295966" description="Protein kinase domain-containing protein" evidence="6">
    <location>
        <begin position="31"/>
        <end position="464"/>
    </location>
</feature>
<feature type="transmembrane region" description="Helical" evidence="5">
    <location>
        <begin position="274"/>
        <end position="298"/>
    </location>
</feature>
<dbReference type="GO" id="GO:0005524">
    <property type="term" value="F:ATP binding"/>
    <property type="evidence" value="ECO:0007669"/>
    <property type="project" value="UniProtKB-UniRule"/>
</dbReference>
<feature type="region of interest" description="Disordered" evidence="4">
    <location>
        <begin position="437"/>
        <end position="464"/>
    </location>
</feature>
<keyword evidence="1 3" id="KW-0547">Nucleotide-binding</keyword>
<dbReference type="OMA" id="WNATIEY"/>
<dbReference type="EMBL" id="LT934120">
    <property type="protein sequence ID" value="VAI39291.1"/>
    <property type="molecule type" value="Genomic_DNA"/>
</dbReference>
<proteinExistence type="predicted"/>